<keyword evidence="2" id="KW-1133">Transmembrane helix</keyword>
<dbReference type="AlphaFoldDB" id="A0A7S3PGP5"/>
<feature type="compositionally biased region" description="Basic and acidic residues" evidence="1">
    <location>
        <begin position="278"/>
        <end position="301"/>
    </location>
</feature>
<evidence type="ECO:0000313" key="3">
    <source>
        <dbReference type="EMBL" id="CAE0434510.1"/>
    </source>
</evidence>
<feature type="compositionally biased region" description="Acidic residues" evidence="1">
    <location>
        <begin position="317"/>
        <end position="332"/>
    </location>
</feature>
<feature type="compositionally biased region" description="Basic and acidic residues" evidence="1">
    <location>
        <begin position="253"/>
        <end position="271"/>
    </location>
</feature>
<keyword evidence="2" id="KW-0812">Transmembrane</keyword>
<evidence type="ECO:0000256" key="1">
    <source>
        <dbReference type="SAM" id="MobiDB-lite"/>
    </source>
</evidence>
<proteinExistence type="predicted"/>
<accession>A0A7S3PGP5</accession>
<evidence type="ECO:0008006" key="4">
    <source>
        <dbReference type="Google" id="ProtNLM"/>
    </source>
</evidence>
<reference evidence="3" key="1">
    <citation type="submission" date="2021-01" db="EMBL/GenBank/DDBJ databases">
        <authorList>
            <person name="Corre E."/>
            <person name="Pelletier E."/>
            <person name="Niang G."/>
            <person name="Scheremetjew M."/>
            <person name="Finn R."/>
            <person name="Kale V."/>
            <person name="Holt S."/>
            <person name="Cochrane G."/>
            <person name="Meng A."/>
            <person name="Brown T."/>
            <person name="Cohen L."/>
        </authorList>
    </citation>
    <scope>NUCLEOTIDE SEQUENCE</scope>
    <source>
        <strain evidence="3">GSBS06</strain>
    </source>
</reference>
<feature type="region of interest" description="Disordered" evidence="1">
    <location>
        <begin position="253"/>
        <end position="332"/>
    </location>
</feature>
<organism evidence="3">
    <name type="scientific">Aplanochytrium stocchinoi</name>
    <dbReference type="NCBI Taxonomy" id="215587"/>
    <lineage>
        <taxon>Eukaryota</taxon>
        <taxon>Sar</taxon>
        <taxon>Stramenopiles</taxon>
        <taxon>Bigyra</taxon>
        <taxon>Labyrinthulomycetes</taxon>
        <taxon>Thraustochytrida</taxon>
        <taxon>Thraustochytriidae</taxon>
        <taxon>Aplanochytrium</taxon>
    </lineage>
</organism>
<feature type="transmembrane region" description="Helical" evidence="2">
    <location>
        <begin position="219"/>
        <end position="241"/>
    </location>
</feature>
<feature type="transmembrane region" description="Helical" evidence="2">
    <location>
        <begin position="16"/>
        <end position="39"/>
    </location>
</feature>
<evidence type="ECO:0000256" key="2">
    <source>
        <dbReference type="SAM" id="Phobius"/>
    </source>
</evidence>
<name>A0A7S3PGP5_9STRA</name>
<sequence>MALSCDWTCLRVFDNLIFLSALIVFSISIAFLTIGNNFFPDRSYSTSWSAWLPFALGLFLMFLSVNSCMFGRPGNTCWFVTYGILLFICGSLIVISGSFGITIISNYMLNIRNYPSVSLGLAPGVGNAQQNLGDFMLGLYEGCCGAPTIPMCPEVEPEGSRQFCYLNSYYFTQGFDAGNSSKDNYCSFQPLLDACVSSTPINDFLNVNYLWFKDNVQPLTVAVTAFGCVILLGSIFSWVAACSIAPDVAAKTVEKKDKDMEKGENDGKPVVEMEPTEETVKDVEETTEEAGKDDGGEKDAAEGTEQAASDDKGEADKQEEETTTDDDETGDK</sequence>
<protein>
    <recommendedName>
        <fullName evidence="4">Tetraspanin</fullName>
    </recommendedName>
</protein>
<feature type="transmembrane region" description="Helical" evidence="2">
    <location>
        <begin position="78"/>
        <end position="104"/>
    </location>
</feature>
<keyword evidence="2" id="KW-0472">Membrane</keyword>
<feature type="transmembrane region" description="Helical" evidence="2">
    <location>
        <begin position="51"/>
        <end position="72"/>
    </location>
</feature>
<gene>
    <name evidence="3" type="ORF">ASTO00021_LOCUS4808</name>
</gene>
<dbReference type="EMBL" id="HBIN01006575">
    <property type="protein sequence ID" value="CAE0434510.1"/>
    <property type="molecule type" value="Transcribed_RNA"/>
</dbReference>